<evidence type="ECO:0000313" key="3">
    <source>
        <dbReference type="Proteomes" id="UP000199663"/>
    </source>
</evidence>
<protein>
    <submittedName>
        <fullName evidence="2">Uncharacterized protein</fullName>
    </submittedName>
</protein>
<feature type="region of interest" description="Disordered" evidence="1">
    <location>
        <begin position="1"/>
        <end position="24"/>
    </location>
</feature>
<reference evidence="2 3" key="1">
    <citation type="submission" date="2016-10" db="EMBL/GenBank/DDBJ databases">
        <authorList>
            <person name="Varghese N."/>
            <person name="Submissions S."/>
        </authorList>
    </citation>
    <scope>NUCLEOTIDE SEQUENCE [LARGE SCALE GENOMIC DNA]</scope>
    <source>
        <strain evidence="2 3">DSM 17997</strain>
    </source>
</reference>
<sequence>MNSSYPNFINGVPNQKTPHEKGQRPDILVSKGFNPWIYDVEWLFVFG</sequence>
<keyword evidence="3" id="KW-1185">Reference proteome</keyword>
<accession>A0A1H3TY08</accession>
<comment type="caution">
    <text evidence="2">The sequence shown here is derived from an EMBL/GenBank/DDBJ whole genome shotgun (WGS) entry which is preliminary data.</text>
</comment>
<gene>
    <name evidence="2" type="ORF">SAMN05444412_1233</name>
</gene>
<evidence type="ECO:0000256" key="1">
    <source>
        <dbReference type="SAM" id="MobiDB-lite"/>
    </source>
</evidence>
<organism evidence="2 3">
    <name type="scientific">Rhodonellum ikkaensis</name>
    <dbReference type="NCBI Taxonomy" id="336829"/>
    <lineage>
        <taxon>Bacteria</taxon>
        <taxon>Pseudomonadati</taxon>
        <taxon>Bacteroidota</taxon>
        <taxon>Cytophagia</taxon>
        <taxon>Cytophagales</taxon>
        <taxon>Cytophagaceae</taxon>
        <taxon>Rhodonellum</taxon>
    </lineage>
</organism>
<proteinExistence type="predicted"/>
<name>A0A1H3TY08_9BACT</name>
<feature type="compositionally biased region" description="Polar residues" evidence="1">
    <location>
        <begin position="1"/>
        <end position="16"/>
    </location>
</feature>
<dbReference type="Proteomes" id="UP000199663">
    <property type="component" value="Unassembled WGS sequence"/>
</dbReference>
<evidence type="ECO:0000313" key="2">
    <source>
        <dbReference type="EMBL" id="SDZ54982.1"/>
    </source>
</evidence>
<dbReference type="EMBL" id="FNQC01000023">
    <property type="protein sequence ID" value="SDZ54982.1"/>
    <property type="molecule type" value="Genomic_DNA"/>
</dbReference>